<reference evidence="1 2" key="1">
    <citation type="submission" date="2018-11" db="EMBL/GenBank/DDBJ databases">
        <title>Sequencing the genomes of 1000 actinobacteria strains.</title>
        <authorList>
            <person name="Klenk H.-P."/>
        </authorList>
    </citation>
    <scope>NUCLEOTIDE SEQUENCE [LARGE SCALE GENOMIC DNA]</scope>
    <source>
        <strain evidence="1 2">DSM 44254</strain>
    </source>
</reference>
<dbReference type="AlphaFoldDB" id="A0A3N1D3J4"/>
<accession>A0A3N1D3J4</accession>
<gene>
    <name evidence="1" type="ORF">EDD29_5749</name>
</gene>
<name>A0A3N1D3J4_9ACTN</name>
<dbReference type="Proteomes" id="UP000272400">
    <property type="component" value="Unassembled WGS sequence"/>
</dbReference>
<sequence>MAGLVQALWATGLDTIECCEDTGDFYALGGAALSPAERFRRATYFDGFAYLGMPTPDLQLLLGIAHDLRDAQWAAASVLEPTGLRPESVLYFPADRIDELAELLARRSAPTPAQH</sequence>
<protein>
    <submittedName>
        <fullName evidence="1">Uncharacterized protein</fullName>
    </submittedName>
</protein>
<keyword evidence="2" id="KW-1185">Reference proteome</keyword>
<comment type="caution">
    <text evidence="1">The sequence shown here is derived from an EMBL/GenBank/DDBJ whole genome shotgun (WGS) entry which is preliminary data.</text>
</comment>
<proteinExistence type="predicted"/>
<organism evidence="1 2">
    <name type="scientific">Actinocorallia herbida</name>
    <dbReference type="NCBI Taxonomy" id="58109"/>
    <lineage>
        <taxon>Bacteria</taxon>
        <taxon>Bacillati</taxon>
        <taxon>Actinomycetota</taxon>
        <taxon>Actinomycetes</taxon>
        <taxon>Streptosporangiales</taxon>
        <taxon>Thermomonosporaceae</taxon>
        <taxon>Actinocorallia</taxon>
    </lineage>
</organism>
<evidence type="ECO:0000313" key="1">
    <source>
        <dbReference type="EMBL" id="ROO88092.1"/>
    </source>
</evidence>
<evidence type="ECO:0000313" key="2">
    <source>
        <dbReference type="Proteomes" id="UP000272400"/>
    </source>
</evidence>
<dbReference type="EMBL" id="RJKE01000001">
    <property type="protein sequence ID" value="ROO88092.1"/>
    <property type="molecule type" value="Genomic_DNA"/>
</dbReference>